<feature type="region of interest" description="Disordered" evidence="1">
    <location>
        <begin position="269"/>
        <end position="329"/>
    </location>
</feature>
<gene>
    <name evidence="5" type="ORF">P43SY_001547</name>
</gene>
<dbReference type="InterPro" id="IPR000719">
    <property type="entry name" value="Prot_kinase_dom"/>
</dbReference>
<organism evidence="5 6">
    <name type="scientific">Pythium insidiosum</name>
    <name type="common">Pythiosis disease agent</name>
    <dbReference type="NCBI Taxonomy" id="114742"/>
    <lineage>
        <taxon>Eukaryota</taxon>
        <taxon>Sar</taxon>
        <taxon>Stramenopiles</taxon>
        <taxon>Oomycota</taxon>
        <taxon>Peronosporomycetes</taxon>
        <taxon>Pythiales</taxon>
        <taxon>Pythiaceae</taxon>
        <taxon>Pythium</taxon>
    </lineage>
</organism>
<comment type="caution">
    <text evidence="5">The sequence shown here is derived from an EMBL/GenBank/DDBJ whole genome shotgun (WGS) entry which is preliminary data.</text>
</comment>
<dbReference type="InterPro" id="IPR011009">
    <property type="entry name" value="Kinase-like_dom_sf"/>
</dbReference>
<evidence type="ECO:0000256" key="1">
    <source>
        <dbReference type="SAM" id="MobiDB-lite"/>
    </source>
</evidence>
<feature type="transmembrane region" description="Helical" evidence="2">
    <location>
        <begin position="333"/>
        <end position="354"/>
    </location>
</feature>
<dbReference type="GO" id="GO:0004674">
    <property type="term" value="F:protein serine/threonine kinase activity"/>
    <property type="evidence" value="ECO:0007669"/>
    <property type="project" value="TreeGrafter"/>
</dbReference>
<feature type="region of interest" description="Disordered" evidence="1">
    <location>
        <begin position="244"/>
        <end position="263"/>
    </location>
</feature>
<evidence type="ECO:0000256" key="2">
    <source>
        <dbReference type="SAM" id="Phobius"/>
    </source>
</evidence>
<protein>
    <recommendedName>
        <fullName evidence="4">Protein kinase domain-containing protein</fullName>
    </recommendedName>
</protein>
<feature type="compositionally biased region" description="Low complexity" evidence="1">
    <location>
        <begin position="300"/>
        <end position="310"/>
    </location>
</feature>
<keyword evidence="2" id="KW-0472">Membrane</keyword>
<sequence length="691" mass="73516">MRSVFTTRSLLLWTAAVVAVAASVADAATFRLPATCSTATLSFEGGARVVCADGKPVALEDENLWTQVHVFLAAATTRLTIQPATSPTTAVKELAIMKTEAMASSPTVVALPPTALEQLKSIASLTLENVHIEPPNVVLRNVPSLYYLKLNKTDASDVSLELPPDAASSLAIVLLDGTKFATIPRLLYERAYKQIAVEGLEISSTNSAAREMTAQEYVNLRDNWDSIRRKVPNATLPSIQFQDLCGSPSAESPSSPPAVVVCSREPVPTPTPARYARPVSSVEIPPEATTSSHPEIVGQAATDSPPAASAPDKKIPEPSSSQSTSSSSSSSSISWIIAIIAGCAVVAAVAFAVARRRMSATSQGRSSFPDDAMVDLISKHDALLSDPEAAIVLASTADRALAPFTLDPAAVSLSKTLGSGRLWRGSYGQQKVILHRVRAEMNSSHVTKALREQAELLARVAHANIAAFVGVAWLDGTDFTVLSESVHKGTTLESVVVDQGIALEDGLQLRMCLDAARAVQYLHAHEPALCVRRLTSRKFVLTEDRECKLNLFECVAAAPTALDATEMLGAGEIAWLAPELVASADVSCVDPLAANVFALGVLLCEVLTRAVPYRQESEDKGLVQADASLLQRLRTPHARLEPHENSAAFQALPASLRDLVLACLAHDPAERPTAAEVVEQLERNQQTHAPN</sequence>
<keyword evidence="6" id="KW-1185">Reference proteome</keyword>
<dbReference type="PROSITE" id="PS50011">
    <property type="entry name" value="PROTEIN_KINASE_DOM"/>
    <property type="match status" value="1"/>
</dbReference>
<keyword evidence="2" id="KW-1133">Transmembrane helix</keyword>
<evidence type="ECO:0000256" key="3">
    <source>
        <dbReference type="SAM" id="SignalP"/>
    </source>
</evidence>
<dbReference type="Gene3D" id="3.30.200.20">
    <property type="entry name" value="Phosphorylase Kinase, domain 1"/>
    <property type="match status" value="1"/>
</dbReference>
<evidence type="ECO:0000259" key="4">
    <source>
        <dbReference type="PROSITE" id="PS50011"/>
    </source>
</evidence>
<name>A0AAD5LT83_PYTIN</name>
<keyword evidence="2" id="KW-0812">Transmembrane</keyword>
<proteinExistence type="predicted"/>
<reference evidence="5" key="1">
    <citation type="submission" date="2021-12" db="EMBL/GenBank/DDBJ databases">
        <title>Prjna785345.</title>
        <authorList>
            <person name="Rujirawat T."/>
            <person name="Krajaejun T."/>
        </authorList>
    </citation>
    <scope>NUCLEOTIDE SEQUENCE</scope>
    <source>
        <strain evidence="5">Pi057C3</strain>
    </source>
</reference>
<dbReference type="PANTHER" id="PTHR44329">
    <property type="entry name" value="SERINE/THREONINE-PROTEIN KINASE TNNI3K-RELATED"/>
    <property type="match status" value="1"/>
</dbReference>
<feature type="signal peptide" evidence="3">
    <location>
        <begin position="1"/>
        <end position="27"/>
    </location>
</feature>
<dbReference type="Pfam" id="PF07714">
    <property type="entry name" value="PK_Tyr_Ser-Thr"/>
    <property type="match status" value="1"/>
</dbReference>
<evidence type="ECO:0000313" key="6">
    <source>
        <dbReference type="Proteomes" id="UP001209570"/>
    </source>
</evidence>
<dbReference type="GO" id="GO:0005524">
    <property type="term" value="F:ATP binding"/>
    <property type="evidence" value="ECO:0007669"/>
    <property type="project" value="InterPro"/>
</dbReference>
<evidence type="ECO:0000313" key="5">
    <source>
        <dbReference type="EMBL" id="KAJ0392814.1"/>
    </source>
</evidence>
<dbReference type="PANTHER" id="PTHR44329:SF214">
    <property type="entry name" value="PROTEIN KINASE DOMAIN-CONTAINING PROTEIN"/>
    <property type="match status" value="1"/>
</dbReference>
<dbReference type="InterPro" id="IPR051681">
    <property type="entry name" value="Ser/Thr_Kinases-Pseudokinases"/>
</dbReference>
<dbReference type="Proteomes" id="UP001209570">
    <property type="component" value="Unassembled WGS sequence"/>
</dbReference>
<feature type="chain" id="PRO_5042029563" description="Protein kinase domain-containing protein" evidence="3">
    <location>
        <begin position="28"/>
        <end position="691"/>
    </location>
</feature>
<feature type="compositionally biased region" description="Low complexity" evidence="1">
    <location>
        <begin position="319"/>
        <end position="329"/>
    </location>
</feature>
<accession>A0AAD5LT83</accession>
<dbReference type="AlphaFoldDB" id="A0AAD5LT83"/>
<feature type="compositionally biased region" description="Low complexity" evidence="1">
    <location>
        <begin position="247"/>
        <end position="263"/>
    </location>
</feature>
<dbReference type="InterPro" id="IPR001245">
    <property type="entry name" value="Ser-Thr/Tyr_kinase_cat_dom"/>
</dbReference>
<keyword evidence="3" id="KW-0732">Signal</keyword>
<dbReference type="EMBL" id="JAKCXM010000569">
    <property type="protein sequence ID" value="KAJ0392814.1"/>
    <property type="molecule type" value="Genomic_DNA"/>
</dbReference>
<dbReference type="SUPFAM" id="SSF56112">
    <property type="entry name" value="Protein kinase-like (PK-like)"/>
    <property type="match status" value="1"/>
</dbReference>
<feature type="domain" description="Protein kinase" evidence="4">
    <location>
        <begin position="411"/>
        <end position="691"/>
    </location>
</feature>
<dbReference type="Gene3D" id="1.10.510.10">
    <property type="entry name" value="Transferase(Phosphotransferase) domain 1"/>
    <property type="match status" value="1"/>
</dbReference>